<dbReference type="InterPro" id="IPR034003">
    <property type="entry name" value="ABCG_PDR_2"/>
</dbReference>
<feature type="compositionally biased region" description="Polar residues" evidence="8">
    <location>
        <begin position="1645"/>
        <end position="1656"/>
    </location>
</feature>
<feature type="transmembrane region" description="Helical" evidence="9">
    <location>
        <begin position="682"/>
        <end position="706"/>
    </location>
</feature>
<evidence type="ECO:0000256" key="8">
    <source>
        <dbReference type="SAM" id="MobiDB-lite"/>
    </source>
</evidence>
<dbReference type="InterPro" id="IPR010929">
    <property type="entry name" value="PDR_CDR_ABC"/>
</dbReference>
<reference evidence="11 12" key="3">
    <citation type="journal article" date="2015" name="Genome Announc.">
        <title>Draft Genome Sequence of the Archiascomycetous Yeast Saitoella complicata.</title>
        <authorList>
            <person name="Yamauchi K."/>
            <person name="Kondo S."/>
            <person name="Hamamoto M."/>
            <person name="Takahashi Y."/>
            <person name="Ogura Y."/>
            <person name="Hayashi T."/>
            <person name="Nishida H."/>
        </authorList>
    </citation>
    <scope>NUCLEOTIDE SEQUENCE [LARGE SCALE GENOMIC DNA]</scope>
    <source>
        <strain evidence="11 12">NRRL Y-17804</strain>
    </source>
</reference>
<evidence type="ECO:0000256" key="4">
    <source>
        <dbReference type="ARBA" id="ARBA00022741"/>
    </source>
</evidence>
<feature type="transmembrane region" description="Helical" evidence="9">
    <location>
        <begin position="854"/>
        <end position="875"/>
    </location>
</feature>
<reference evidence="11 12" key="2">
    <citation type="journal article" date="2014" name="J. Gen. Appl. Microbiol.">
        <title>The early diverging ascomycetous budding yeast Saitoella complicata has three histone deacetylases belonging to the Clr6, Hos2, and Rpd3 lineages.</title>
        <authorList>
            <person name="Nishida H."/>
            <person name="Matsumoto T."/>
            <person name="Kondo S."/>
            <person name="Hamamoto M."/>
            <person name="Yoshikawa H."/>
        </authorList>
    </citation>
    <scope>NUCLEOTIDE SEQUENCE [LARGE SCALE GENOMIC DNA]</scope>
    <source>
        <strain evidence="11 12">NRRL Y-17804</strain>
    </source>
</reference>
<feature type="transmembrane region" description="Helical" evidence="9">
    <location>
        <begin position="638"/>
        <end position="661"/>
    </location>
</feature>
<dbReference type="Pfam" id="PF14510">
    <property type="entry name" value="ABC_trans_N"/>
    <property type="match status" value="1"/>
</dbReference>
<dbReference type="InterPro" id="IPR003439">
    <property type="entry name" value="ABC_transporter-like_ATP-bd"/>
</dbReference>
<dbReference type="CDD" id="cd03232">
    <property type="entry name" value="ABCG_PDR_domain2"/>
    <property type="match status" value="1"/>
</dbReference>
<dbReference type="Gene3D" id="3.40.50.300">
    <property type="entry name" value="P-loop containing nucleotide triphosphate hydrolases"/>
    <property type="match status" value="2"/>
</dbReference>
<feature type="transmembrane region" description="Helical" evidence="9">
    <location>
        <begin position="1439"/>
        <end position="1464"/>
    </location>
</feature>
<feature type="transmembrane region" description="Helical" evidence="9">
    <location>
        <begin position="605"/>
        <end position="626"/>
    </location>
</feature>
<dbReference type="EMBL" id="BACD03000078">
    <property type="protein sequence ID" value="GAO52650.1"/>
    <property type="molecule type" value="Genomic_DNA"/>
</dbReference>
<dbReference type="InterPro" id="IPR003593">
    <property type="entry name" value="AAA+_ATPase"/>
</dbReference>
<dbReference type="GO" id="GO:0016020">
    <property type="term" value="C:membrane"/>
    <property type="evidence" value="ECO:0007669"/>
    <property type="project" value="UniProtKB-SubCell"/>
</dbReference>
<protein>
    <recommendedName>
        <fullName evidence="10">ABC transporter domain-containing protein</fullName>
    </recommendedName>
</protein>
<evidence type="ECO:0000256" key="2">
    <source>
        <dbReference type="ARBA" id="ARBA00022448"/>
    </source>
</evidence>
<feature type="domain" description="ABC transporter" evidence="10">
    <location>
        <begin position="947"/>
        <end position="1189"/>
    </location>
</feature>
<dbReference type="PROSITE" id="PS50893">
    <property type="entry name" value="ABC_TRANSPORTER_2"/>
    <property type="match status" value="2"/>
</dbReference>
<evidence type="ECO:0000313" key="12">
    <source>
        <dbReference type="Proteomes" id="UP000033140"/>
    </source>
</evidence>
<dbReference type="PROSITE" id="PS00211">
    <property type="entry name" value="ABC_TRANSPORTER_1"/>
    <property type="match status" value="1"/>
</dbReference>
<dbReference type="OMA" id="AFICYMI"/>
<proteinExistence type="predicted"/>
<dbReference type="InterPro" id="IPR034001">
    <property type="entry name" value="ABCG_PDR_1"/>
</dbReference>
<keyword evidence="4" id="KW-0547">Nucleotide-binding</keyword>
<keyword evidence="2" id="KW-0813">Transport</keyword>
<dbReference type="PANTHER" id="PTHR19241">
    <property type="entry name" value="ATP-BINDING CASSETTE TRANSPORTER"/>
    <property type="match status" value="1"/>
</dbReference>
<keyword evidence="3 9" id="KW-0812">Transmembrane</keyword>
<dbReference type="InterPro" id="IPR017871">
    <property type="entry name" value="ABC_transporter-like_CS"/>
</dbReference>
<dbReference type="InterPro" id="IPR029481">
    <property type="entry name" value="ABC_trans_N"/>
</dbReference>
<organism evidence="11 12">
    <name type="scientific">Saitoella complicata (strain BCRC 22490 / CBS 7301 / JCM 7358 / NBRC 10748 / NRRL Y-17804)</name>
    <dbReference type="NCBI Taxonomy" id="698492"/>
    <lineage>
        <taxon>Eukaryota</taxon>
        <taxon>Fungi</taxon>
        <taxon>Dikarya</taxon>
        <taxon>Ascomycota</taxon>
        <taxon>Taphrinomycotina</taxon>
        <taxon>Taphrinomycotina incertae sedis</taxon>
        <taxon>Saitoella</taxon>
    </lineage>
</organism>
<feature type="domain" description="ABC transporter" evidence="10">
    <location>
        <begin position="245"/>
        <end position="496"/>
    </location>
</feature>
<dbReference type="Pfam" id="PF06422">
    <property type="entry name" value="PDR_CDR"/>
    <property type="match status" value="1"/>
</dbReference>
<feature type="transmembrane region" description="Helical" evidence="9">
    <location>
        <begin position="1319"/>
        <end position="1337"/>
    </location>
</feature>
<evidence type="ECO:0000259" key="10">
    <source>
        <dbReference type="PROSITE" id="PS50893"/>
    </source>
</evidence>
<sequence>MYKLSRNTVRCMTVTCMTCAQRPVSVAETLQSSILEAQHSTAQHSTAQHGAGCGTVAVAAARSTKFHCCAPQAHTNSVSPDDIWNAFAYALRLGLAWQRASGAGIEMAMNAAHPDHDLTLAEPIELQTSTSSSSPRTVAVAHDNIQYGGTETTTAYPSGVNTPAVAAHDLTDAEMDELVRTLSKRTSHSDQQHLLSPDGFDLEKYLRDVLARSSKQGILHRSAGLLFKDLTVRGKGAGATFQPTLSNWNLGGMFAKTPMKTILHGLNGVVEEGEMLLVLGRPGAGCTSLLKSLAGETSGFESVDGAVTYHGLDQATMKSRFRGEVVYNAEVDTHFPTMTVDQTLRFAAEARAPRSRLEDHSRKEYIAIVRDVLATVFGLRHTYNTKVGNDFVRGVSGGERKRVSIAEMLATRARLGMWDNSTRGLDASTALEFARALRVATNLAKNVAVVAIYQAGEQIYQVFDKVTILYDGHQIFFGPIEDAKEFFERMGFECPPRQATADFLTAVTDPAGRFPKSGWESRVPRTADEFEKYWRASPEYQRMLVEMGAHEGRHDGQQTLEMFDASTAQEKAKHQRKKSPYTVNYRMQLNACIKRSYQRTWGDKPFLFSKVFAAIFQSLIIGSVFYDTAQDTSGFFSLGGVLFFAILYNALQAMSEIASMYEQRPIILKHKSYALYHPSADAFASLLSDIPIQLAVLTAFDIILYFMTGLQRKAGQFWIFYLFTFITTLCMTAFFRALAALTRTVNDAMMLGGIGVLAIAIYTGYVIPRPSMRGYFRWISYINPVAYGFESLMVNEFHGRNVQCAATSLVPFGAAYAAVPNGQVCAVTGATAGSTIVSGDSYLDASFGYSFSHLWRNFGIIIGFWIFFLAVNLLATEFMSTAQAGGEVLVFRKGKAPKHVTEALSAGKAVDDLEAQDSGAIASEQGALADTTPSKEMESVALSKDTFSWQHVNYDIMIKGNPRKLLSDVQGFVKPGTLTALMGESGAGKTTLLNVLAQRVTTGVITGDMLVNGSPLDASFQRKTGYVQQQDVHLAQTTVREALRFSAMLRQPKSVSKKEKHEYVETVIKLLEMEDYAEAVVGVPGEGLNVEQRKRLTVGVELAAKPALLLFLDEPTSGLDSQSAWSIVVFLRKLANAGQAILCTIHQPSAVLFEQFDRLLLLQKGGKTVYFGDIGRDSRTMIDYFERNGGHKCGRTDNPAEYILDVIGAGATASASQDWHQIWLSSPENQAVTQELDEMHTRLRAEHAHDRDNQDSASLSSYAMPFSTQFWEVMKRTFSLYWRSPEYITSKVALNIIAGLFIGFTFYKLDVSLAALQNRLFAIFMAVVLSTSLINQIQPRFIDMRSLYEVRERPSKMYNWVAFTFAAIIVEIPYNMLAGTLFYACWYLPIGFFRNGTGGADRNAYMWLMLMVFEMFFASFGQAIAAASPNAQTAAIIQTLFFSFVLIFNGVLQPLSQLVGFWHWMYHLSPFTYLIEGMLSNVLHELPVRCEGAEINIFQPAAGQTCNEYAGAYLAVAPGYLYNPDATADCQYCTFKTGDGFLATRDMSWDNRWRDFGILLGYVAFNMIMTFVLLWAFRLHNWNRGAGKQAKAVSAAKAGAAAVGNQVVLNQGDGQNPGHEVINSGARQEQNAAVGAQASGMGPLQETTVTSQNSDIGLQGRHAV</sequence>
<evidence type="ECO:0000256" key="5">
    <source>
        <dbReference type="ARBA" id="ARBA00022840"/>
    </source>
</evidence>
<name>A0A0E9NTB0_SAICN</name>
<keyword evidence="7 9" id="KW-0472">Membrane</keyword>
<dbReference type="SUPFAM" id="SSF52540">
    <property type="entry name" value="P-loop containing nucleoside triphosphate hydrolases"/>
    <property type="match status" value="2"/>
</dbReference>
<dbReference type="Proteomes" id="UP000033140">
    <property type="component" value="Unassembled WGS sequence"/>
</dbReference>
<keyword evidence="6 9" id="KW-1133">Transmembrane helix</keyword>
<gene>
    <name evidence="11" type="ORF">G7K_6722-t1</name>
</gene>
<dbReference type="FunFam" id="3.40.50.300:FF:000054">
    <property type="entry name" value="ABC multidrug transporter atrF"/>
    <property type="match status" value="1"/>
</dbReference>
<evidence type="ECO:0000256" key="7">
    <source>
        <dbReference type="ARBA" id="ARBA00023136"/>
    </source>
</evidence>
<dbReference type="InterPro" id="IPR013525">
    <property type="entry name" value="ABC2_TM"/>
</dbReference>
<dbReference type="Pfam" id="PF01061">
    <property type="entry name" value="ABC2_membrane"/>
    <property type="match status" value="2"/>
</dbReference>
<feature type="transmembrane region" description="Helical" evidence="9">
    <location>
        <begin position="718"/>
        <end position="741"/>
    </location>
</feature>
<accession>A0A0E9NTB0</accession>
<feature type="transmembrane region" description="Helical" evidence="9">
    <location>
        <begin position="1404"/>
        <end position="1427"/>
    </location>
</feature>
<dbReference type="CDD" id="cd03233">
    <property type="entry name" value="ABCG_PDR_domain1"/>
    <property type="match status" value="1"/>
</dbReference>
<evidence type="ECO:0000256" key="3">
    <source>
        <dbReference type="ARBA" id="ARBA00022692"/>
    </source>
</evidence>
<comment type="subcellular location">
    <subcellularLocation>
        <location evidence="1">Membrane</location>
        <topology evidence="1">Multi-pass membrane protein</topology>
    </subcellularLocation>
</comment>
<evidence type="ECO:0000313" key="11">
    <source>
        <dbReference type="EMBL" id="GAO52650.1"/>
    </source>
</evidence>
<dbReference type="STRING" id="698492.A0A0E9NTB0"/>
<evidence type="ECO:0000256" key="6">
    <source>
        <dbReference type="ARBA" id="ARBA00022989"/>
    </source>
</evidence>
<evidence type="ECO:0000256" key="1">
    <source>
        <dbReference type="ARBA" id="ARBA00004141"/>
    </source>
</evidence>
<keyword evidence="5" id="KW-0067">ATP-binding</keyword>
<feature type="transmembrane region" description="Helical" evidence="9">
    <location>
        <begin position="748"/>
        <end position="767"/>
    </location>
</feature>
<reference evidence="11 12" key="1">
    <citation type="journal article" date="2011" name="J. Gen. Appl. Microbiol.">
        <title>Draft genome sequencing of the enigmatic yeast Saitoella complicata.</title>
        <authorList>
            <person name="Nishida H."/>
            <person name="Hamamoto M."/>
            <person name="Sugiyama J."/>
        </authorList>
    </citation>
    <scope>NUCLEOTIDE SEQUENCE [LARGE SCALE GENOMIC DNA]</scope>
    <source>
        <strain evidence="11 12">NRRL Y-17804</strain>
    </source>
</reference>
<dbReference type="GO" id="GO:0005524">
    <property type="term" value="F:ATP binding"/>
    <property type="evidence" value="ECO:0007669"/>
    <property type="project" value="UniProtKB-KW"/>
</dbReference>
<dbReference type="Pfam" id="PF00005">
    <property type="entry name" value="ABC_tran"/>
    <property type="match status" value="2"/>
</dbReference>
<feature type="region of interest" description="Disordered" evidence="8">
    <location>
        <begin position="1627"/>
        <end position="1664"/>
    </location>
</feature>
<feature type="transmembrane region" description="Helical" evidence="9">
    <location>
        <begin position="1556"/>
        <end position="1577"/>
    </location>
</feature>
<dbReference type="InterPro" id="IPR027417">
    <property type="entry name" value="P-loop_NTPase"/>
</dbReference>
<comment type="caution">
    <text evidence="11">The sequence shown here is derived from an EMBL/GenBank/DDBJ whole genome shotgun (WGS) entry which is preliminary data.</text>
</comment>
<dbReference type="GO" id="GO:0140359">
    <property type="term" value="F:ABC-type transporter activity"/>
    <property type="evidence" value="ECO:0007669"/>
    <property type="project" value="InterPro"/>
</dbReference>
<dbReference type="SMART" id="SM00382">
    <property type="entry name" value="AAA"/>
    <property type="match status" value="2"/>
</dbReference>
<evidence type="ECO:0000256" key="9">
    <source>
        <dbReference type="SAM" id="Phobius"/>
    </source>
</evidence>
<keyword evidence="12" id="KW-1185">Reference proteome</keyword>
<dbReference type="GO" id="GO:0016887">
    <property type="term" value="F:ATP hydrolysis activity"/>
    <property type="evidence" value="ECO:0007669"/>
    <property type="project" value="InterPro"/>
</dbReference>
<feature type="transmembrane region" description="Helical" evidence="9">
    <location>
        <begin position="1358"/>
        <end position="1384"/>
    </location>
</feature>